<keyword evidence="1" id="KW-0479">Metal-binding</keyword>
<evidence type="ECO:0000313" key="5">
    <source>
        <dbReference type="Proteomes" id="UP001197795"/>
    </source>
</evidence>
<protein>
    <submittedName>
        <fullName evidence="4">Polysaccharide deacetylase family protein</fullName>
    </submittedName>
</protein>
<dbReference type="Gene3D" id="3.20.20.370">
    <property type="entry name" value="Glycoside hydrolase/deacetylase"/>
    <property type="match status" value="1"/>
</dbReference>
<evidence type="ECO:0000256" key="2">
    <source>
        <dbReference type="ARBA" id="ARBA00022801"/>
    </source>
</evidence>
<dbReference type="GO" id="GO:0005975">
    <property type="term" value="P:carbohydrate metabolic process"/>
    <property type="evidence" value="ECO:0007669"/>
    <property type="project" value="InterPro"/>
</dbReference>
<accession>A0AAE3A5D6</accession>
<feature type="domain" description="NodB homology" evidence="3">
    <location>
        <begin position="51"/>
        <end position="225"/>
    </location>
</feature>
<sequence length="233" mass="26423">MKKVLAGILIFDMLLGILCLSVGTERYAEQKSYGTYIETDTGVCGTSGEPKKIALTFDDGPHPKYTEQLLDGLKERGVVATFFVTGENAENYPDIIRREQDEGHLIGNHTYSHIQLTSRNRESFREELVQTNEILEEITGEKISFVRPPYGSWDKSFEKELNMFPVLWNIDPLDWCSHNADCIASKVVEKAGDGDIILMHDYYETSVTAALEVVDILQKRGFQFVTVEEILFD</sequence>
<evidence type="ECO:0000313" key="4">
    <source>
        <dbReference type="EMBL" id="MCC2120370.1"/>
    </source>
</evidence>
<dbReference type="AlphaFoldDB" id="A0AAE3A5D6"/>
<dbReference type="SUPFAM" id="SSF88713">
    <property type="entry name" value="Glycoside hydrolase/deacetylase"/>
    <property type="match status" value="1"/>
</dbReference>
<keyword evidence="5" id="KW-1185">Reference proteome</keyword>
<dbReference type="InterPro" id="IPR050248">
    <property type="entry name" value="Polysacc_deacetylase_ArnD"/>
</dbReference>
<dbReference type="InterPro" id="IPR011330">
    <property type="entry name" value="Glyco_hydro/deAcase_b/a-brl"/>
</dbReference>
<dbReference type="CDD" id="cd10954">
    <property type="entry name" value="CE4_CtAXE_like"/>
    <property type="match status" value="1"/>
</dbReference>
<dbReference type="RefSeq" id="WP_227062916.1">
    <property type="nucleotide sequence ID" value="NZ_JAJEPV010000031.1"/>
</dbReference>
<dbReference type="GO" id="GO:0016810">
    <property type="term" value="F:hydrolase activity, acting on carbon-nitrogen (but not peptide) bonds"/>
    <property type="evidence" value="ECO:0007669"/>
    <property type="project" value="InterPro"/>
</dbReference>
<dbReference type="GO" id="GO:0016020">
    <property type="term" value="C:membrane"/>
    <property type="evidence" value="ECO:0007669"/>
    <property type="project" value="TreeGrafter"/>
</dbReference>
<reference evidence="4 5" key="1">
    <citation type="submission" date="2021-10" db="EMBL/GenBank/DDBJ databases">
        <title>Anaerobic single-cell dispensing facilitates the cultivation of human gut bacteria.</title>
        <authorList>
            <person name="Afrizal A."/>
        </authorList>
    </citation>
    <scope>NUCLEOTIDE SEQUENCE [LARGE SCALE GENOMIC DNA]</scope>
    <source>
        <strain evidence="4 5">CLA-AA-H273</strain>
    </source>
</reference>
<keyword evidence="2" id="KW-0378">Hydrolase</keyword>
<organism evidence="4 5">
    <name type="scientific">Waltera acetigignens</name>
    <dbReference type="NCBI Taxonomy" id="2981769"/>
    <lineage>
        <taxon>Bacteria</taxon>
        <taxon>Bacillati</taxon>
        <taxon>Bacillota</taxon>
        <taxon>Clostridia</taxon>
        <taxon>Lachnospirales</taxon>
        <taxon>Lachnospiraceae</taxon>
        <taxon>Waltera</taxon>
    </lineage>
</organism>
<dbReference type="Pfam" id="PF01522">
    <property type="entry name" value="Polysacc_deac_1"/>
    <property type="match status" value="1"/>
</dbReference>
<name>A0AAE3A5D6_9FIRM</name>
<dbReference type="EMBL" id="JAJEPV010000031">
    <property type="protein sequence ID" value="MCC2120370.1"/>
    <property type="molecule type" value="Genomic_DNA"/>
</dbReference>
<comment type="caution">
    <text evidence="4">The sequence shown here is derived from an EMBL/GenBank/DDBJ whole genome shotgun (WGS) entry which is preliminary data.</text>
</comment>
<dbReference type="Proteomes" id="UP001197795">
    <property type="component" value="Unassembled WGS sequence"/>
</dbReference>
<dbReference type="PROSITE" id="PS51677">
    <property type="entry name" value="NODB"/>
    <property type="match status" value="1"/>
</dbReference>
<dbReference type="InterPro" id="IPR002509">
    <property type="entry name" value="NODB_dom"/>
</dbReference>
<evidence type="ECO:0000259" key="3">
    <source>
        <dbReference type="PROSITE" id="PS51677"/>
    </source>
</evidence>
<dbReference type="PANTHER" id="PTHR10587">
    <property type="entry name" value="GLYCOSYL TRANSFERASE-RELATED"/>
    <property type="match status" value="1"/>
</dbReference>
<proteinExistence type="predicted"/>
<dbReference type="PANTHER" id="PTHR10587:SF133">
    <property type="entry name" value="CHITIN DEACETYLASE 1-RELATED"/>
    <property type="match status" value="1"/>
</dbReference>
<gene>
    <name evidence="4" type="ORF">LKD75_12365</name>
</gene>
<dbReference type="GO" id="GO:0046872">
    <property type="term" value="F:metal ion binding"/>
    <property type="evidence" value="ECO:0007669"/>
    <property type="project" value="UniProtKB-KW"/>
</dbReference>
<evidence type="ECO:0000256" key="1">
    <source>
        <dbReference type="ARBA" id="ARBA00022723"/>
    </source>
</evidence>